<comment type="similarity">
    <text evidence="3">Belongs to the DNA polymerase type-A family.</text>
</comment>
<dbReference type="EC" id="2.7.7.7" evidence="4"/>
<evidence type="ECO:0000256" key="10">
    <source>
        <dbReference type="ARBA" id="ARBA00022932"/>
    </source>
</evidence>
<reference evidence="16" key="1">
    <citation type="journal article" date="2016" name="Gigascience">
        <title>De novo construction of an expanded transcriptome assembly for the western tarnished plant bug, Lygus hesperus.</title>
        <authorList>
            <person name="Tassone E.E."/>
            <person name="Geib S.M."/>
            <person name="Hall B."/>
            <person name="Fabrick J.A."/>
            <person name="Brent C.S."/>
            <person name="Hull J.J."/>
        </authorList>
    </citation>
    <scope>NUCLEOTIDE SEQUENCE</scope>
</reference>
<evidence type="ECO:0000313" key="16">
    <source>
        <dbReference type="EMBL" id="JAQ11820.1"/>
    </source>
</evidence>
<dbReference type="InterPro" id="IPR041336">
    <property type="entry name" value="DNApol_Exo"/>
</dbReference>
<dbReference type="InterPro" id="IPR019760">
    <property type="entry name" value="DNA-dir_DNA_pol_A_CS"/>
</dbReference>
<evidence type="ECO:0000256" key="7">
    <source>
        <dbReference type="ARBA" id="ARBA00022695"/>
    </source>
</evidence>
<dbReference type="GO" id="GO:0008408">
    <property type="term" value="F:3'-5' exonuclease activity"/>
    <property type="evidence" value="ECO:0007669"/>
    <property type="project" value="TreeGrafter"/>
</dbReference>
<feature type="domain" description="DNA-directed DNA polymerase family A palm" evidence="15">
    <location>
        <begin position="760"/>
        <end position="1018"/>
    </location>
</feature>
<keyword evidence="7" id="KW-0548">Nucleotidyltransferase</keyword>
<dbReference type="Gene3D" id="3.30.420.390">
    <property type="match status" value="2"/>
</dbReference>
<dbReference type="InterPro" id="IPR001098">
    <property type="entry name" value="DNA-dir_DNA_pol_A_palm_dom"/>
</dbReference>
<evidence type="ECO:0000256" key="13">
    <source>
        <dbReference type="ARBA" id="ARBA00023271"/>
    </source>
</evidence>
<dbReference type="FunFam" id="1.10.150.20:FF:000024">
    <property type="entry name" value="DNA polymerase gamma, catalytic subunit"/>
    <property type="match status" value="1"/>
</dbReference>
<organism evidence="16">
    <name type="scientific">Lygus hesperus</name>
    <name type="common">Western plant bug</name>
    <dbReference type="NCBI Taxonomy" id="30085"/>
    <lineage>
        <taxon>Eukaryota</taxon>
        <taxon>Metazoa</taxon>
        <taxon>Ecdysozoa</taxon>
        <taxon>Arthropoda</taxon>
        <taxon>Hexapoda</taxon>
        <taxon>Insecta</taxon>
        <taxon>Pterygota</taxon>
        <taxon>Neoptera</taxon>
        <taxon>Paraneoptera</taxon>
        <taxon>Hemiptera</taxon>
        <taxon>Heteroptera</taxon>
        <taxon>Panheteroptera</taxon>
        <taxon>Cimicomorpha</taxon>
        <taxon>Miridae</taxon>
        <taxon>Mirini</taxon>
        <taxon>Lygus</taxon>
    </lineage>
</organism>
<keyword evidence="13" id="KW-1135">Mitochondrion nucleoid</keyword>
<evidence type="ECO:0000256" key="11">
    <source>
        <dbReference type="ARBA" id="ARBA00023125"/>
    </source>
</evidence>
<dbReference type="EMBL" id="GDHC01006809">
    <property type="protein sequence ID" value="JAQ11820.1"/>
    <property type="molecule type" value="Transcribed_RNA"/>
</dbReference>
<keyword evidence="10" id="KW-0239">DNA-directed DNA polymerase</keyword>
<evidence type="ECO:0000259" key="15">
    <source>
        <dbReference type="SMART" id="SM00482"/>
    </source>
</evidence>
<evidence type="ECO:0000256" key="14">
    <source>
        <dbReference type="ARBA" id="ARBA00031966"/>
    </source>
</evidence>
<keyword evidence="12" id="KW-0496">Mitochondrion</keyword>
<keyword evidence="6" id="KW-0808">Transferase</keyword>
<evidence type="ECO:0000256" key="9">
    <source>
        <dbReference type="ARBA" id="ARBA00022842"/>
    </source>
</evidence>
<comment type="subcellular location">
    <subcellularLocation>
        <location evidence="2">Mitochondrion matrix</location>
        <location evidence="2">Mitochondrion nucleoid</location>
    </subcellularLocation>
</comment>
<dbReference type="InterPro" id="IPR012337">
    <property type="entry name" value="RNaseH-like_sf"/>
</dbReference>
<evidence type="ECO:0000256" key="1">
    <source>
        <dbReference type="ARBA" id="ARBA00001946"/>
    </source>
</evidence>
<dbReference type="SMART" id="SM00482">
    <property type="entry name" value="POLAc"/>
    <property type="match status" value="1"/>
</dbReference>
<dbReference type="GO" id="GO:0006264">
    <property type="term" value="P:mitochondrial DNA replication"/>
    <property type="evidence" value="ECO:0007669"/>
    <property type="project" value="TreeGrafter"/>
</dbReference>
<dbReference type="SUPFAM" id="SSF53098">
    <property type="entry name" value="Ribonuclease H-like"/>
    <property type="match status" value="1"/>
</dbReference>
<protein>
    <recommendedName>
        <fullName evidence="5">DNA polymerase subunit gamma-1</fullName>
        <ecNumber evidence="4">2.7.7.7</ecNumber>
    </recommendedName>
    <alternativeName>
        <fullName evidence="14">Mitochondrial DNA polymerase catalytic subunit</fullName>
    </alternativeName>
</protein>
<dbReference type="PANTHER" id="PTHR10267">
    <property type="entry name" value="DNA POLYMERASE SUBUNIT GAMMA-1"/>
    <property type="match status" value="1"/>
</dbReference>
<evidence type="ECO:0000256" key="2">
    <source>
        <dbReference type="ARBA" id="ARBA00004436"/>
    </source>
</evidence>
<name>A0A146LZN8_LYGHE</name>
<dbReference type="GO" id="GO:0005760">
    <property type="term" value="C:gamma DNA polymerase complex"/>
    <property type="evidence" value="ECO:0007669"/>
    <property type="project" value="InterPro"/>
</dbReference>
<dbReference type="GO" id="GO:0003887">
    <property type="term" value="F:DNA-directed DNA polymerase activity"/>
    <property type="evidence" value="ECO:0007669"/>
    <property type="project" value="UniProtKB-KW"/>
</dbReference>
<evidence type="ECO:0000256" key="5">
    <source>
        <dbReference type="ARBA" id="ARBA00015350"/>
    </source>
</evidence>
<keyword evidence="9" id="KW-0460">Magnesium</keyword>
<gene>
    <name evidence="16" type="primary">tam_2</name>
    <name evidence="16" type="ORF">g.88103</name>
</gene>
<dbReference type="PRINTS" id="PR00867">
    <property type="entry name" value="DNAPOLG"/>
</dbReference>
<dbReference type="PANTHER" id="PTHR10267:SF0">
    <property type="entry name" value="DNA POLYMERASE SUBUNIT GAMMA-1"/>
    <property type="match status" value="1"/>
</dbReference>
<sequence>MKCLNSTLPLRIARRWKSSASSIPTTDLRAPAGTLWIDGVVLNTKLEGPAVQPEDGPRFNQFGIQMISEHLYQQLFGHARKKIDDKVVEKCLQELKSYNLMGKQESSPEVHMNLPKLEGNTIEEHFYNIGLEQCQPYKELLRDLLGSVPEPPTVWELQPGWMRYTKEGVQKVDFPLEKSYVFDVEVCMSAGSLPTLAVAVSNEAWYGWVSESLVSATPFQHLKNDITTQYLIPLESGNKSKSHKSPWITQPKIAIGHNVSYDRARVKEQYWLERTGLRFLDTMSLHICVSGVTSYQKAILKAGVGEEEWSKVSSLSALSKVLELYCGRKLSKKDVDLFVTGTLSDVRDSFQTAMNYCCADVSATHQVFQKVYPMFLERFPHPVTLGGMLELQSAYIPVNTNWKTYLEDSQEAYDDLDTEAKSLLSKSANAACELSNKDQFKEDLWLWDQDWGTRNLNLKKTSREVPSVTCEMDDSEDTDLVEAMHSHLKNKFSVPVAKSNFMPARIPHLAGYPNWYRKLCNKPASTEWVPEADNVSTAMKVTPKLLQLTWNNMPLHHEKGSGWGYIVPYKTSIDITNFELLPKEKLMEYCLTSGYSLCSCREIDQRDKCTVELYEAKYYCSRKKAGKFNKHSTILCKDEFGSEAGLIKLPHKDGPNLNVGNPLARDFINKFSENELSGSSKLAKRVIEISRMLSYWRNNRERIENQMVCWLRNCDLPSKSYVANELGIILPQVVVCGTLTRRAVEPTWMTVSNAISERVGSELRGIVHAPPGYCLVGADVDSQELWIASLLADAYSAGLHGATPFGWMTLNGQKSSGTDMHSVTAKAVGISRDHAKVLNYARIYGAGQRFAERLLRQFNQNISSAEASSKAEKMMALTKGKCAYRLKEGVLPNMPEREFPKEDALELCSMYRKSLGELFDKHHWIGGTESAMFNCLEEIANQPEPKTPFLQSRLSRALEPAVDLDEKHNSTRINWVVQSGAVDFLHLMLVSMRWFLGSKPRFCLSFHDEVRYLVPENLKYDAALSLHLTNLLTRAFCVVRLGMTDLPQSVAFFSSVEVDVALRKESNDDNKTPSNPFGLTKGYGVPKGETLDIFKAVEKTNGRLKTRS</sequence>
<evidence type="ECO:0000256" key="4">
    <source>
        <dbReference type="ARBA" id="ARBA00012417"/>
    </source>
</evidence>
<dbReference type="SUPFAM" id="SSF56672">
    <property type="entry name" value="DNA/RNA polymerases"/>
    <property type="match status" value="1"/>
</dbReference>
<dbReference type="InterPro" id="IPR043502">
    <property type="entry name" value="DNA/RNA_pol_sf"/>
</dbReference>
<dbReference type="Gene3D" id="1.10.150.20">
    <property type="entry name" value="5' to 3' exonuclease, C-terminal subdomain"/>
    <property type="match status" value="1"/>
</dbReference>
<evidence type="ECO:0000256" key="8">
    <source>
        <dbReference type="ARBA" id="ARBA00022705"/>
    </source>
</evidence>
<evidence type="ECO:0000256" key="12">
    <source>
        <dbReference type="ARBA" id="ARBA00023128"/>
    </source>
</evidence>
<dbReference type="GO" id="GO:0003677">
    <property type="term" value="F:DNA binding"/>
    <property type="evidence" value="ECO:0007669"/>
    <property type="project" value="UniProtKB-KW"/>
</dbReference>
<dbReference type="Pfam" id="PF18136">
    <property type="entry name" value="DNApol_Exo"/>
    <property type="match status" value="2"/>
</dbReference>
<dbReference type="InterPro" id="IPR002297">
    <property type="entry name" value="DNA-dir_DNA_pol_A_mt"/>
</dbReference>
<comment type="cofactor">
    <cofactor evidence="1">
        <name>Mg(2+)</name>
        <dbReference type="ChEBI" id="CHEBI:18420"/>
    </cofactor>
</comment>
<proteinExistence type="inferred from homology"/>
<evidence type="ECO:0000256" key="6">
    <source>
        <dbReference type="ARBA" id="ARBA00022679"/>
    </source>
</evidence>
<keyword evidence="11" id="KW-0238">DNA-binding</keyword>
<keyword evidence="8" id="KW-0235">DNA replication</keyword>
<evidence type="ECO:0000256" key="3">
    <source>
        <dbReference type="ARBA" id="ARBA00007705"/>
    </source>
</evidence>
<accession>A0A146LZN8</accession>
<dbReference type="GO" id="GO:0042645">
    <property type="term" value="C:mitochondrial nucleoid"/>
    <property type="evidence" value="ECO:0007669"/>
    <property type="project" value="UniProtKB-SubCell"/>
</dbReference>
<dbReference type="PROSITE" id="PS00447">
    <property type="entry name" value="DNA_POLYMERASE_A"/>
    <property type="match status" value="1"/>
</dbReference>
<dbReference type="AlphaFoldDB" id="A0A146LZN8"/>